<gene>
    <name evidence="1" type="ORF">NMY3_02685</name>
</gene>
<dbReference type="EMBL" id="CP012850">
    <property type="protein sequence ID" value="ALI36875.1"/>
    <property type="molecule type" value="Genomic_DNA"/>
</dbReference>
<name>A0A654M094_9ARCH</name>
<accession>A0A654M094</accession>
<protein>
    <submittedName>
        <fullName evidence="1">Uncharacterized protein</fullName>
    </submittedName>
</protein>
<evidence type="ECO:0000313" key="1">
    <source>
        <dbReference type="EMBL" id="ALI36875.1"/>
    </source>
</evidence>
<organism evidence="1 2">
    <name type="scientific">Candidatus Nitrosocosmicus oleophilus</name>
    <dbReference type="NCBI Taxonomy" id="1353260"/>
    <lineage>
        <taxon>Archaea</taxon>
        <taxon>Nitrososphaerota</taxon>
        <taxon>Nitrososphaeria</taxon>
        <taxon>Nitrososphaerales</taxon>
        <taxon>Nitrososphaeraceae</taxon>
        <taxon>Candidatus Nitrosocosmicus</taxon>
    </lineage>
</organism>
<reference evidence="2" key="1">
    <citation type="submission" date="2015-10" db="EMBL/GenBank/DDBJ databases">
        <title>Niche specialization of a soil ammonia-oxidizing archaeon, Candidatus Nitrosocosmicus oleophilus.</title>
        <authorList>
            <person name="Jung M.-Y."/>
            <person name="Rhee S.-K."/>
        </authorList>
    </citation>
    <scope>NUCLEOTIDE SEQUENCE [LARGE SCALE GENOMIC DNA]</scope>
    <source>
        <strain evidence="2">MY3</strain>
    </source>
</reference>
<keyword evidence="2" id="KW-1185">Reference proteome</keyword>
<dbReference type="KEGG" id="taa:NMY3_02685"/>
<dbReference type="Proteomes" id="UP000058925">
    <property type="component" value="Chromosome"/>
</dbReference>
<proteinExistence type="predicted"/>
<sequence length="93" mass="10880">MLIKDLQDSVSVFVTPIPQSQKLKILNCLDNYRNYLLSSNIKNTKHIDTFCVINTQRNRYLFLLQGLESHSRHLDIHPPIILVRKEGLSRSEF</sequence>
<evidence type="ECO:0000313" key="2">
    <source>
        <dbReference type="Proteomes" id="UP000058925"/>
    </source>
</evidence>
<dbReference type="AlphaFoldDB" id="A0A654M094"/>